<protein>
    <recommendedName>
        <fullName evidence="3">Calx-beta domain-containing protein</fullName>
    </recommendedName>
</protein>
<dbReference type="SUPFAM" id="SSF141072">
    <property type="entry name" value="CalX-like"/>
    <property type="match status" value="1"/>
</dbReference>
<dbReference type="Proteomes" id="UP001174909">
    <property type="component" value="Unassembled WGS sequence"/>
</dbReference>
<organism evidence="1 2">
    <name type="scientific">Geodia barretti</name>
    <name type="common">Barrett's horny sponge</name>
    <dbReference type="NCBI Taxonomy" id="519541"/>
    <lineage>
        <taxon>Eukaryota</taxon>
        <taxon>Metazoa</taxon>
        <taxon>Porifera</taxon>
        <taxon>Demospongiae</taxon>
        <taxon>Heteroscleromorpha</taxon>
        <taxon>Tetractinellida</taxon>
        <taxon>Astrophorina</taxon>
        <taxon>Geodiidae</taxon>
        <taxon>Geodia</taxon>
    </lineage>
</organism>
<evidence type="ECO:0000313" key="2">
    <source>
        <dbReference type="Proteomes" id="UP001174909"/>
    </source>
</evidence>
<dbReference type="InterPro" id="IPR038081">
    <property type="entry name" value="CalX-like_sf"/>
</dbReference>
<reference evidence="1" key="1">
    <citation type="submission" date="2023-03" db="EMBL/GenBank/DDBJ databases">
        <authorList>
            <person name="Steffen K."/>
            <person name="Cardenas P."/>
        </authorList>
    </citation>
    <scope>NUCLEOTIDE SEQUENCE</scope>
</reference>
<keyword evidence="2" id="KW-1185">Reference proteome</keyword>
<gene>
    <name evidence="1" type="ORF">GBAR_LOCUS17471</name>
</gene>
<accession>A0AA35SIM9</accession>
<evidence type="ECO:0008006" key="3">
    <source>
        <dbReference type="Google" id="ProtNLM"/>
    </source>
</evidence>
<name>A0AA35SIM9_GEOBA</name>
<sequence length="53" mass="5400">MFTSGNTGGDTLCFAISLSEDLILENDELFTVSISDFGGAGQGAITSAPVTID</sequence>
<comment type="caution">
    <text evidence="1">The sequence shown here is derived from an EMBL/GenBank/DDBJ whole genome shotgun (WGS) entry which is preliminary data.</text>
</comment>
<proteinExistence type="predicted"/>
<dbReference type="AlphaFoldDB" id="A0AA35SIM9"/>
<feature type="non-terminal residue" evidence="1">
    <location>
        <position position="53"/>
    </location>
</feature>
<dbReference type="EMBL" id="CASHTH010002501">
    <property type="protein sequence ID" value="CAI8030785.1"/>
    <property type="molecule type" value="Genomic_DNA"/>
</dbReference>
<evidence type="ECO:0000313" key="1">
    <source>
        <dbReference type="EMBL" id="CAI8030785.1"/>
    </source>
</evidence>